<comment type="subcellular location">
    <subcellularLocation>
        <location evidence="1">Membrane</location>
        <topology evidence="1">Multi-pass membrane protein</topology>
    </subcellularLocation>
</comment>
<feature type="transmembrane region" description="Helical" evidence="6">
    <location>
        <begin position="57"/>
        <end position="75"/>
    </location>
</feature>
<feature type="transmembrane region" description="Helical" evidence="6">
    <location>
        <begin position="166"/>
        <end position="186"/>
    </location>
</feature>
<dbReference type="PANTHER" id="PTHR31885">
    <property type="entry name" value="GH04784P"/>
    <property type="match status" value="1"/>
</dbReference>
<evidence type="ECO:0000256" key="4">
    <source>
        <dbReference type="ARBA" id="ARBA00022989"/>
    </source>
</evidence>
<feature type="transmembrane region" description="Helical" evidence="6">
    <location>
        <begin position="7"/>
        <end position="28"/>
    </location>
</feature>
<dbReference type="PANTHER" id="PTHR31885:SF6">
    <property type="entry name" value="GH04784P"/>
    <property type="match status" value="1"/>
</dbReference>
<evidence type="ECO:0000256" key="2">
    <source>
        <dbReference type="ARBA" id="ARBA00007375"/>
    </source>
</evidence>
<feature type="transmembrane region" description="Helical" evidence="6">
    <location>
        <begin position="198"/>
        <end position="216"/>
    </location>
</feature>
<name>A0ABT3IWM6_9BACT</name>
<reference evidence="7 8" key="1">
    <citation type="submission" date="2022-10" db="EMBL/GenBank/DDBJ databases">
        <title>Chitinophaga nivalis PC15 sp. nov., isolated from Pyeongchang county, South Korea.</title>
        <authorList>
            <person name="Trinh H.N."/>
        </authorList>
    </citation>
    <scope>NUCLEOTIDE SEQUENCE [LARGE SCALE GENOMIC DNA]</scope>
    <source>
        <strain evidence="7 8">PC14</strain>
    </source>
</reference>
<keyword evidence="3 6" id="KW-0812">Transmembrane</keyword>
<organism evidence="7 8">
    <name type="scientific">Chitinophaga nivalis</name>
    <dbReference type="NCBI Taxonomy" id="2991709"/>
    <lineage>
        <taxon>Bacteria</taxon>
        <taxon>Pseudomonadati</taxon>
        <taxon>Bacteroidota</taxon>
        <taxon>Chitinophagia</taxon>
        <taxon>Chitinophagales</taxon>
        <taxon>Chitinophagaceae</taxon>
        <taxon>Chitinophaga</taxon>
    </lineage>
</organism>
<evidence type="ECO:0000313" key="7">
    <source>
        <dbReference type="EMBL" id="MCW3488109.1"/>
    </source>
</evidence>
<keyword evidence="5 6" id="KW-0472">Membrane</keyword>
<feature type="transmembrane region" description="Helical" evidence="6">
    <location>
        <begin position="113"/>
        <end position="135"/>
    </location>
</feature>
<evidence type="ECO:0000256" key="1">
    <source>
        <dbReference type="ARBA" id="ARBA00004141"/>
    </source>
</evidence>
<comment type="caution">
    <text evidence="7">The sequence shown here is derived from an EMBL/GenBank/DDBJ whole genome shotgun (WGS) entry which is preliminary data.</text>
</comment>
<dbReference type="RefSeq" id="WP_264734915.1">
    <property type="nucleotide sequence ID" value="NZ_JAPDNR010000001.1"/>
</dbReference>
<keyword evidence="4 6" id="KW-1133">Transmembrane helix</keyword>
<evidence type="ECO:0000256" key="6">
    <source>
        <dbReference type="SAM" id="Phobius"/>
    </source>
</evidence>
<comment type="similarity">
    <text evidence="2">Belongs to the TMEM86 family.</text>
</comment>
<dbReference type="EMBL" id="JAPDNS010000002">
    <property type="protein sequence ID" value="MCW3488109.1"/>
    <property type="molecule type" value="Genomic_DNA"/>
</dbReference>
<keyword evidence="8" id="KW-1185">Reference proteome</keyword>
<accession>A0ABT3IWM6</accession>
<protein>
    <submittedName>
        <fullName evidence="7">Lysoplasmalogenase</fullName>
    </submittedName>
</protein>
<feature type="transmembrane region" description="Helical" evidence="6">
    <location>
        <begin position="141"/>
        <end position="159"/>
    </location>
</feature>
<proteinExistence type="inferred from homology"/>
<evidence type="ECO:0000256" key="3">
    <source>
        <dbReference type="ARBA" id="ARBA00022692"/>
    </source>
</evidence>
<dbReference type="Pfam" id="PF07947">
    <property type="entry name" value="YhhN"/>
    <property type="match status" value="1"/>
</dbReference>
<sequence length="238" mass="26940">MFKSKWTLFYGVILFADLILIAFHAGIFRYATKPLLMIILAIYFLGSKAPMPRLSKILLVAALFFSFGGDVLLLLPDKYFLPGLGSFLLAHILYMLFFLKIRYSNFPIPLCKYPLVFLHAAVLIVFILFLLPYLGSLTVPVIVYALAVSLVVQCVLHAFRFREQPAGWYCMIGSVLFLISDGIIAVEKFYHPLPQGGLLVMFTYGLAQLGLVYGSIQYYRDIAAGYDWQPSRSSQMLY</sequence>
<gene>
    <name evidence="7" type="ORF">OL497_29720</name>
</gene>
<feature type="transmembrane region" description="Helical" evidence="6">
    <location>
        <begin position="81"/>
        <end position="101"/>
    </location>
</feature>
<dbReference type="Proteomes" id="UP001207742">
    <property type="component" value="Unassembled WGS sequence"/>
</dbReference>
<evidence type="ECO:0000313" key="8">
    <source>
        <dbReference type="Proteomes" id="UP001207742"/>
    </source>
</evidence>
<evidence type="ECO:0000256" key="5">
    <source>
        <dbReference type="ARBA" id="ARBA00023136"/>
    </source>
</evidence>
<dbReference type="InterPro" id="IPR012506">
    <property type="entry name" value="TMEM86B-like"/>
</dbReference>